<feature type="compositionally biased region" description="Basic and acidic residues" evidence="1">
    <location>
        <begin position="168"/>
        <end position="177"/>
    </location>
</feature>
<dbReference type="AlphaFoldDB" id="A0A7D9K852"/>
<dbReference type="EMBL" id="CACRXK020028978">
    <property type="protein sequence ID" value="CAB4041814.1"/>
    <property type="molecule type" value="Genomic_DNA"/>
</dbReference>
<name>A0A7D9K852_PARCT</name>
<gene>
    <name evidence="2" type="ORF">PACLA_8A008517</name>
</gene>
<accession>A0A7D9K852</accession>
<sequence>MAGLVADYNSESEDESSGDSSSESDATSSDEQEHDIKIDKAQEKLPLPDILSEKPQNSRTKFGSVKMDDHSASVFFNPFKAKEDEKLAILERHVKLTERKDETKAEKPKFRRSKNAQKFPRRQNFNGQNQRNDDDDSGFSQKTFEKRKRRVGVSDSLIPPKKAMQAYEKQRRDETPR</sequence>
<evidence type="ECO:0000313" key="3">
    <source>
        <dbReference type="Proteomes" id="UP001152795"/>
    </source>
</evidence>
<organism evidence="2 3">
    <name type="scientific">Paramuricea clavata</name>
    <name type="common">Red gorgonian</name>
    <name type="synonym">Violescent sea-whip</name>
    <dbReference type="NCBI Taxonomy" id="317549"/>
    <lineage>
        <taxon>Eukaryota</taxon>
        <taxon>Metazoa</taxon>
        <taxon>Cnidaria</taxon>
        <taxon>Anthozoa</taxon>
        <taxon>Octocorallia</taxon>
        <taxon>Malacalcyonacea</taxon>
        <taxon>Plexauridae</taxon>
        <taxon>Paramuricea</taxon>
    </lineage>
</organism>
<reference evidence="2" key="1">
    <citation type="submission" date="2020-04" db="EMBL/GenBank/DDBJ databases">
        <authorList>
            <person name="Alioto T."/>
            <person name="Alioto T."/>
            <person name="Gomez Garrido J."/>
        </authorList>
    </citation>
    <scope>NUCLEOTIDE SEQUENCE</scope>
    <source>
        <strain evidence="2">A484AB</strain>
    </source>
</reference>
<feature type="compositionally biased region" description="Basic and acidic residues" evidence="1">
    <location>
        <begin position="94"/>
        <end position="108"/>
    </location>
</feature>
<evidence type="ECO:0000256" key="1">
    <source>
        <dbReference type="SAM" id="MobiDB-lite"/>
    </source>
</evidence>
<evidence type="ECO:0000313" key="2">
    <source>
        <dbReference type="EMBL" id="CAB4041814.1"/>
    </source>
</evidence>
<dbReference type="OrthoDB" id="336321at2759"/>
<feature type="region of interest" description="Disordered" evidence="1">
    <location>
        <begin position="94"/>
        <end position="177"/>
    </location>
</feature>
<feature type="compositionally biased region" description="Basic and acidic residues" evidence="1">
    <location>
        <begin position="34"/>
        <end position="43"/>
    </location>
</feature>
<feature type="region of interest" description="Disordered" evidence="1">
    <location>
        <begin position="1"/>
        <end position="67"/>
    </location>
</feature>
<proteinExistence type="predicted"/>
<feature type="compositionally biased region" description="Low complexity" evidence="1">
    <location>
        <begin position="18"/>
        <end position="27"/>
    </location>
</feature>
<keyword evidence="3" id="KW-1185">Reference proteome</keyword>
<protein>
    <submittedName>
        <fullName evidence="2">Uncharacterized protein</fullName>
    </submittedName>
</protein>
<dbReference type="Proteomes" id="UP001152795">
    <property type="component" value="Unassembled WGS sequence"/>
</dbReference>
<comment type="caution">
    <text evidence="2">The sequence shown here is derived from an EMBL/GenBank/DDBJ whole genome shotgun (WGS) entry which is preliminary data.</text>
</comment>
<feature type="compositionally biased region" description="Basic residues" evidence="1">
    <location>
        <begin position="109"/>
        <end position="121"/>
    </location>
</feature>